<dbReference type="SUPFAM" id="SSF89392">
    <property type="entry name" value="Prokaryotic lipoproteins and lipoprotein localization factors"/>
    <property type="match status" value="1"/>
</dbReference>
<dbReference type="InterPro" id="IPR004564">
    <property type="entry name" value="OM_lipoprot_carrier_LolA-like"/>
</dbReference>
<organism evidence="3 4">
    <name type="scientific">Paenimyroides marinum</name>
    <dbReference type="NCBI Taxonomy" id="1159016"/>
    <lineage>
        <taxon>Bacteria</taxon>
        <taxon>Pseudomonadati</taxon>
        <taxon>Bacteroidota</taxon>
        <taxon>Flavobacteriia</taxon>
        <taxon>Flavobacteriales</taxon>
        <taxon>Flavobacteriaceae</taxon>
        <taxon>Paenimyroides</taxon>
    </lineage>
</organism>
<dbReference type="STRING" id="1159016.SAMN02927937_00685"/>
<reference evidence="3 4" key="1">
    <citation type="submission" date="2016-10" db="EMBL/GenBank/DDBJ databases">
        <authorList>
            <person name="de Groot N.N."/>
        </authorList>
    </citation>
    <scope>NUCLEOTIDE SEQUENCE [LARGE SCALE GENOMIC DNA]</scope>
    <source>
        <strain evidence="3 4">CGMCC 1.10825</strain>
    </source>
</reference>
<evidence type="ECO:0000256" key="1">
    <source>
        <dbReference type="ARBA" id="ARBA00022729"/>
    </source>
</evidence>
<feature type="signal peptide" evidence="2">
    <location>
        <begin position="1"/>
        <end position="19"/>
    </location>
</feature>
<dbReference type="OrthoDB" id="1491557at2"/>
<keyword evidence="1 2" id="KW-0732">Signal</keyword>
<evidence type="ECO:0000256" key="2">
    <source>
        <dbReference type="SAM" id="SignalP"/>
    </source>
</evidence>
<keyword evidence="3" id="KW-0449">Lipoprotein</keyword>
<gene>
    <name evidence="3" type="ORF">SAMN02927937_00685</name>
</gene>
<feature type="chain" id="PRO_5011553367" evidence="2">
    <location>
        <begin position="20"/>
        <end position="207"/>
    </location>
</feature>
<keyword evidence="4" id="KW-1185">Reference proteome</keyword>
<dbReference type="Gene3D" id="2.50.20.10">
    <property type="entry name" value="Lipoprotein localisation LolA/LolB/LppX"/>
    <property type="match status" value="1"/>
</dbReference>
<evidence type="ECO:0000313" key="4">
    <source>
        <dbReference type="Proteomes" id="UP000199634"/>
    </source>
</evidence>
<dbReference type="RefSeq" id="WP_091096349.1">
    <property type="nucleotide sequence ID" value="NZ_FNXE01000006.1"/>
</dbReference>
<dbReference type="InterPro" id="IPR029046">
    <property type="entry name" value="LolA/LolB/LppX"/>
</dbReference>
<dbReference type="Proteomes" id="UP000199634">
    <property type="component" value="Unassembled WGS sequence"/>
</dbReference>
<proteinExistence type="predicted"/>
<dbReference type="EMBL" id="FNXE01000006">
    <property type="protein sequence ID" value="SEH65209.1"/>
    <property type="molecule type" value="Genomic_DNA"/>
</dbReference>
<accession>A0A1H6JRT2</accession>
<name>A0A1H6JRT2_9FLAO</name>
<evidence type="ECO:0000313" key="3">
    <source>
        <dbReference type="EMBL" id="SEH65209.1"/>
    </source>
</evidence>
<sequence length="207" mass="23266">MKRLATLISIFFISISTYAQNAAAAKTLLDEVSAKTKSYNNMVIDFSFNNGKEETSGKATIQGEKYVAEFMGITQIFDGSKTYIINPNDEEVTIASANSAETQAVSIGNLLSFYKKGYSYVWDKKQTINGKTIQYIKLIPTDKKSVNEIYLGIDTKTKNIYNRTDVYKGGSKSVITIKSFKTNQTLSKNLFTFTKSKYPNYYINNLD</sequence>
<protein>
    <submittedName>
        <fullName evidence="3">Outer membrane lipoprotein-sorting protein</fullName>
    </submittedName>
</protein>
<dbReference type="AlphaFoldDB" id="A0A1H6JRT2"/>
<dbReference type="CDD" id="cd16325">
    <property type="entry name" value="LolA"/>
    <property type="match status" value="1"/>
</dbReference>
<dbReference type="Pfam" id="PF03548">
    <property type="entry name" value="LolA"/>
    <property type="match status" value="1"/>
</dbReference>